<name>A0A4Z2HQH7_9TELE</name>
<accession>A0A4Z2HQH7</accession>
<dbReference type="AlphaFoldDB" id="A0A4Z2HQH7"/>
<evidence type="ECO:0000313" key="4">
    <source>
        <dbReference type="Proteomes" id="UP000314294"/>
    </source>
</evidence>
<comment type="caution">
    <text evidence="3">The sequence shown here is derived from an EMBL/GenBank/DDBJ whole genome shotgun (WGS) entry which is preliminary data.</text>
</comment>
<protein>
    <submittedName>
        <fullName evidence="3">Uncharacterized protein</fullName>
    </submittedName>
</protein>
<feature type="compositionally biased region" description="Basic and acidic residues" evidence="1">
    <location>
        <begin position="107"/>
        <end position="117"/>
    </location>
</feature>
<feature type="chain" id="PRO_5021218309" evidence="2">
    <location>
        <begin position="18"/>
        <end position="117"/>
    </location>
</feature>
<organism evidence="3 4">
    <name type="scientific">Liparis tanakae</name>
    <name type="common">Tanaka's snailfish</name>
    <dbReference type="NCBI Taxonomy" id="230148"/>
    <lineage>
        <taxon>Eukaryota</taxon>
        <taxon>Metazoa</taxon>
        <taxon>Chordata</taxon>
        <taxon>Craniata</taxon>
        <taxon>Vertebrata</taxon>
        <taxon>Euteleostomi</taxon>
        <taxon>Actinopterygii</taxon>
        <taxon>Neopterygii</taxon>
        <taxon>Teleostei</taxon>
        <taxon>Neoteleostei</taxon>
        <taxon>Acanthomorphata</taxon>
        <taxon>Eupercaria</taxon>
        <taxon>Perciformes</taxon>
        <taxon>Cottioidei</taxon>
        <taxon>Cottales</taxon>
        <taxon>Liparidae</taxon>
        <taxon>Liparis</taxon>
    </lineage>
</organism>
<evidence type="ECO:0000256" key="2">
    <source>
        <dbReference type="SAM" id="SignalP"/>
    </source>
</evidence>
<feature type="signal peptide" evidence="2">
    <location>
        <begin position="1"/>
        <end position="17"/>
    </location>
</feature>
<dbReference type="Proteomes" id="UP000314294">
    <property type="component" value="Unassembled WGS sequence"/>
</dbReference>
<evidence type="ECO:0000256" key="1">
    <source>
        <dbReference type="SAM" id="MobiDB-lite"/>
    </source>
</evidence>
<feature type="region of interest" description="Disordered" evidence="1">
    <location>
        <begin position="45"/>
        <end position="75"/>
    </location>
</feature>
<reference evidence="3 4" key="1">
    <citation type="submission" date="2019-03" db="EMBL/GenBank/DDBJ databases">
        <title>First draft genome of Liparis tanakae, snailfish: a comprehensive survey of snailfish specific genes.</title>
        <authorList>
            <person name="Kim W."/>
            <person name="Song I."/>
            <person name="Jeong J.-H."/>
            <person name="Kim D."/>
            <person name="Kim S."/>
            <person name="Ryu S."/>
            <person name="Song J.Y."/>
            <person name="Lee S.K."/>
        </authorList>
    </citation>
    <scope>NUCLEOTIDE SEQUENCE [LARGE SCALE GENOMIC DNA]</scope>
    <source>
        <tissue evidence="3">Muscle</tissue>
    </source>
</reference>
<keyword evidence="4" id="KW-1185">Reference proteome</keyword>
<feature type="compositionally biased region" description="Polar residues" evidence="1">
    <location>
        <begin position="57"/>
        <end position="71"/>
    </location>
</feature>
<sequence length="117" mass="13218">MHRLWKALINVILTVKACPTCQEQKPTECRDPLPLLKNTVTGLSGSLRVNDDEKQPVRSSESKTLSPNSRMLSRRSRLTGMTCGSAWKRVPEAETEENNHLSPSAMEYHERAETFAH</sequence>
<proteinExistence type="predicted"/>
<feature type="region of interest" description="Disordered" evidence="1">
    <location>
        <begin position="88"/>
        <end position="117"/>
    </location>
</feature>
<evidence type="ECO:0000313" key="3">
    <source>
        <dbReference type="EMBL" id="TNN67234.1"/>
    </source>
</evidence>
<keyword evidence="2" id="KW-0732">Signal</keyword>
<dbReference type="EMBL" id="SRLO01000207">
    <property type="protein sequence ID" value="TNN67234.1"/>
    <property type="molecule type" value="Genomic_DNA"/>
</dbReference>
<gene>
    <name evidence="3" type="ORF">EYF80_022572</name>
</gene>